<name>A0ABW4Z2R4_9HYPH</name>
<feature type="region of interest" description="Disordered" evidence="1">
    <location>
        <begin position="38"/>
        <end position="66"/>
    </location>
</feature>
<keyword evidence="3" id="KW-1185">Reference proteome</keyword>
<evidence type="ECO:0000313" key="2">
    <source>
        <dbReference type="EMBL" id="MFD2142895.1"/>
    </source>
</evidence>
<protein>
    <submittedName>
        <fullName evidence="2">DUF2635 domain-containing protein</fullName>
    </submittedName>
</protein>
<proteinExistence type="predicted"/>
<evidence type="ECO:0000256" key="1">
    <source>
        <dbReference type="SAM" id="MobiDB-lite"/>
    </source>
</evidence>
<dbReference type="Proteomes" id="UP001597299">
    <property type="component" value="Unassembled WGS sequence"/>
</dbReference>
<dbReference type="InterPro" id="IPR024400">
    <property type="entry name" value="DUF2635"/>
</dbReference>
<organism evidence="2 3">
    <name type="scientific">Ancylobacter oerskovii</name>
    <dbReference type="NCBI Taxonomy" id="459519"/>
    <lineage>
        <taxon>Bacteria</taxon>
        <taxon>Pseudomonadati</taxon>
        <taxon>Pseudomonadota</taxon>
        <taxon>Alphaproteobacteria</taxon>
        <taxon>Hyphomicrobiales</taxon>
        <taxon>Xanthobacteraceae</taxon>
        <taxon>Ancylobacter</taxon>
    </lineage>
</organism>
<sequence length="66" mass="7222">MKSLFVKPAQPGLVVVHPDTMQTLPATGDWWPHDQFLMRRLPDSGDGSVVETDPPADPSKPAKAKE</sequence>
<comment type="caution">
    <text evidence="2">The sequence shown here is derived from an EMBL/GenBank/DDBJ whole genome shotgun (WGS) entry which is preliminary data.</text>
</comment>
<evidence type="ECO:0000313" key="3">
    <source>
        <dbReference type="Proteomes" id="UP001597299"/>
    </source>
</evidence>
<gene>
    <name evidence="2" type="ORF">ACFSNC_21010</name>
</gene>
<dbReference type="Pfam" id="PF10948">
    <property type="entry name" value="DUF2635"/>
    <property type="match status" value="1"/>
</dbReference>
<dbReference type="EMBL" id="JBHUHD010000001">
    <property type="protein sequence ID" value="MFD2142895.1"/>
    <property type="molecule type" value="Genomic_DNA"/>
</dbReference>
<reference evidence="3" key="1">
    <citation type="journal article" date="2019" name="Int. J. Syst. Evol. Microbiol.">
        <title>The Global Catalogue of Microorganisms (GCM) 10K type strain sequencing project: providing services to taxonomists for standard genome sequencing and annotation.</title>
        <authorList>
            <consortium name="The Broad Institute Genomics Platform"/>
            <consortium name="The Broad Institute Genome Sequencing Center for Infectious Disease"/>
            <person name="Wu L."/>
            <person name="Ma J."/>
        </authorList>
    </citation>
    <scope>NUCLEOTIDE SEQUENCE [LARGE SCALE GENOMIC DNA]</scope>
    <source>
        <strain evidence="3">CCM 7435</strain>
    </source>
</reference>
<accession>A0ABW4Z2R4</accession>
<dbReference type="RefSeq" id="WP_213356144.1">
    <property type="nucleotide sequence ID" value="NZ_JAHBGB010000044.1"/>
</dbReference>